<evidence type="ECO:0000313" key="2">
    <source>
        <dbReference type="Proteomes" id="UP001595528"/>
    </source>
</evidence>
<comment type="caution">
    <text evidence="1">The sequence shown here is derived from an EMBL/GenBank/DDBJ whole genome shotgun (WGS) entry which is preliminary data.</text>
</comment>
<evidence type="ECO:0000313" key="1">
    <source>
        <dbReference type="EMBL" id="MFC3229506.1"/>
    </source>
</evidence>
<name>A0ABV7L549_9PROT</name>
<dbReference type="EMBL" id="JBHRTR010000032">
    <property type="protein sequence ID" value="MFC3229506.1"/>
    <property type="molecule type" value="Genomic_DNA"/>
</dbReference>
<dbReference type="RefSeq" id="WP_379903783.1">
    <property type="nucleotide sequence ID" value="NZ_JBHRTR010000032.1"/>
</dbReference>
<organism evidence="1 2">
    <name type="scientific">Marinibaculum pumilum</name>
    <dbReference type="NCBI Taxonomy" id="1766165"/>
    <lineage>
        <taxon>Bacteria</taxon>
        <taxon>Pseudomonadati</taxon>
        <taxon>Pseudomonadota</taxon>
        <taxon>Alphaproteobacteria</taxon>
        <taxon>Rhodospirillales</taxon>
        <taxon>Rhodospirillaceae</taxon>
        <taxon>Marinibaculum</taxon>
    </lineage>
</organism>
<protein>
    <submittedName>
        <fullName evidence="1">Uncharacterized protein</fullName>
    </submittedName>
</protein>
<reference evidence="2" key="1">
    <citation type="journal article" date="2019" name="Int. J. Syst. Evol. Microbiol.">
        <title>The Global Catalogue of Microorganisms (GCM) 10K type strain sequencing project: providing services to taxonomists for standard genome sequencing and annotation.</title>
        <authorList>
            <consortium name="The Broad Institute Genomics Platform"/>
            <consortium name="The Broad Institute Genome Sequencing Center for Infectious Disease"/>
            <person name="Wu L."/>
            <person name="Ma J."/>
        </authorList>
    </citation>
    <scope>NUCLEOTIDE SEQUENCE [LARGE SCALE GENOMIC DNA]</scope>
    <source>
        <strain evidence="2">KCTC 42964</strain>
    </source>
</reference>
<keyword evidence="2" id="KW-1185">Reference proteome</keyword>
<dbReference type="Proteomes" id="UP001595528">
    <property type="component" value="Unassembled WGS sequence"/>
</dbReference>
<proteinExistence type="predicted"/>
<gene>
    <name evidence="1" type="ORF">ACFOGJ_19820</name>
</gene>
<accession>A0ABV7L549</accession>
<sequence>MAGWTKQTNKDYHFIAVEETTSKYYGYQFVCSCTAMFSVYSLLKTISQTKGCYLVSSALNVGMSYKTKACLALELTTINVGISTYGKDNTTTVTGAKLVDIPISLLADRQTISDAAVAAVRADIGAAWINSRSLQATV</sequence>